<dbReference type="Proteomes" id="UP000630660">
    <property type="component" value="Unassembled WGS sequence"/>
</dbReference>
<protein>
    <submittedName>
        <fullName evidence="1">Uncharacterized protein</fullName>
    </submittedName>
</protein>
<name>A0A9D5K963_UNCW3</name>
<comment type="caution">
    <text evidence="1">The sequence shown here is derived from an EMBL/GenBank/DDBJ whole genome shotgun (WGS) entry which is preliminary data.</text>
</comment>
<dbReference type="AlphaFoldDB" id="A0A9D5K963"/>
<evidence type="ECO:0000313" key="1">
    <source>
        <dbReference type="EMBL" id="MBD3363696.1"/>
    </source>
</evidence>
<evidence type="ECO:0000313" key="2">
    <source>
        <dbReference type="Proteomes" id="UP000630660"/>
    </source>
</evidence>
<accession>A0A9D5K963</accession>
<sequence>MAVRLLPLLLGVVLQVGQWEIVTPDNQVNHAEIDRWSELLEDTEDAIEHFFMDRIGVRTGSVGVLRVRVAPSSGDFAAWTGCSVWQGAALLEGEIVTQPLSVLEMRGVAEQVVIHECVHLALEPYNVPLWLNEGLAVLCSGQVRTLGGEKHLPDSIEEIEELLLSSDTSSLRIGYLAAAALTSKKINELGRDSLITLIVEEEL</sequence>
<dbReference type="EMBL" id="WJKJ01000018">
    <property type="protein sequence ID" value="MBD3363696.1"/>
    <property type="molecule type" value="Genomic_DNA"/>
</dbReference>
<organism evidence="1 2">
    <name type="scientific">candidate division WOR-3 bacterium</name>
    <dbReference type="NCBI Taxonomy" id="2052148"/>
    <lineage>
        <taxon>Bacteria</taxon>
        <taxon>Bacteria division WOR-3</taxon>
    </lineage>
</organism>
<gene>
    <name evidence="1" type="ORF">GF359_00620</name>
</gene>
<proteinExistence type="predicted"/>
<reference evidence="1" key="1">
    <citation type="submission" date="2019-11" db="EMBL/GenBank/DDBJ databases">
        <title>Microbial mats filling the niche in hypersaline microbial mats.</title>
        <authorList>
            <person name="Wong H.L."/>
            <person name="Macleod F.I."/>
            <person name="White R.A. III"/>
            <person name="Burns B.P."/>
        </authorList>
    </citation>
    <scope>NUCLEOTIDE SEQUENCE</scope>
    <source>
        <strain evidence="1">Bin_327</strain>
    </source>
</reference>